<keyword evidence="1" id="KW-0732">Signal</keyword>
<gene>
    <name evidence="2" type="ORF">CAP_3462</name>
</gene>
<name>A0A017T9M4_9BACT</name>
<comment type="caution">
    <text evidence="2">The sequence shown here is derived from an EMBL/GenBank/DDBJ whole genome shotgun (WGS) entry which is preliminary data.</text>
</comment>
<dbReference type="RefSeq" id="WP_044242563.1">
    <property type="nucleotide sequence ID" value="NZ_ASRX01000025.1"/>
</dbReference>
<feature type="signal peptide" evidence="1">
    <location>
        <begin position="1"/>
        <end position="29"/>
    </location>
</feature>
<dbReference type="EMBL" id="ASRX01000025">
    <property type="protein sequence ID" value="EYF05321.1"/>
    <property type="molecule type" value="Genomic_DNA"/>
</dbReference>
<dbReference type="Proteomes" id="UP000019678">
    <property type="component" value="Unassembled WGS sequence"/>
</dbReference>
<evidence type="ECO:0000313" key="2">
    <source>
        <dbReference type="EMBL" id="EYF05321.1"/>
    </source>
</evidence>
<sequence>MFIRHRRAWIIVVLASCFAVLFPARPAMASSGSAHLAWAQLLIDNVLPAYNAYGTQPSYVRWVGEGGATRFENRTECSNLLTHLFRQAYGMTSGDIAQWLGSGSPRAVTYHDAIEAQDGWFVIPKVHQIQPGDVLAIAYPEGLSASGHIAIARLAPVPRVATAPLVAGTSQYEIAIIDSTQNGHGQTDSRGFKESYHAGVGAGSMRLYTDAHGRIVGHTWSSENASKFYAQEERHAVVGRLNTAGLAPYFP</sequence>
<evidence type="ECO:0008006" key="4">
    <source>
        <dbReference type="Google" id="ProtNLM"/>
    </source>
</evidence>
<dbReference type="STRING" id="1192034.CAP_3462"/>
<protein>
    <recommendedName>
        <fullName evidence="4">Peptidase C51 domain-containing protein</fullName>
    </recommendedName>
</protein>
<organism evidence="2 3">
    <name type="scientific">Chondromyces apiculatus DSM 436</name>
    <dbReference type="NCBI Taxonomy" id="1192034"/>
    <lineage>
        <taxon>Bacteria</taxon>
        <taxon>Pseudomonadati</taxon>
        <taxon>Myxococcota</taxon>
        <taxon>Polyangia</taxon>
        <taxon>Polyangiales</taxon>
        <taxon>Polyangiaceae</taxon>
        <taxon>Chondromyces</taxon>
    </lineage>
</organism>
<proteinExistence type="predicted"/>
<dbReference type="OrthoDB" id="5508267at2"/>
<evidence type="ECO:0000313" key="3">
    <source>
        <dbReference type="Proteomes" id="UP000019678"/>
    </source>
</evidence>
<accession>A0A017T9M4</accession>
<keyword evidence="3" id="KW-1185">Reference proteome</keyword>
<dbReference type="AlphaFoldDB" id="A0A017T9M4"/>
<evidence type="ECO:0000256" key="1">
    <source>
        <dbReference type="SAM" id="SignalP"/>
    </source>
</evidence>
<feature type="chain" id="PRO_5001500066" description="Peptidase C51 domain-containing protein" evidence="1">
    <location>
        <begin position="30"/>
        <end position="251"/>
    </location>
</feature>
<reference evidence="2 3" key="1">
    <citation type="submission" date="2013-05" db="EMBL/GenBank/DDBJ databases">
        <title>Genome assembly of Chondromyces apiculatus DSM 436.</title>
        <authorList>
            <person name="Sharma G."/>
            <person name="Khatri I."/>
            <person name="Kaur C."/>
            <person name="Mayilraj S."/>
            <person name="Subramanian S."/>
        </authorList>
    </citation>
    <scope>NUCLEOTIDE SEQUENCE [LARGE SCALE GENOMIC DNA]</scope>
    <source>
        <strain evidence="2 3">DSM 436</strain>
    </source>
</reference>